<evidence type="ECO:0000313" key="1">
    <source>
        <dbReference type="EMBL" id="MEQ2183235.1"/>
    </source>
</evidence>
<accession>A0ABV0PIH6</accession>
<dbReference type="EMBL" id="JAHRIO010074906">
    <property type="protein sequence ID" value="MEQ2183235.1"/>
    <property type="molecule type" value="Genomic_DNA"/>
</dbReference>
<proteinExistence type="predicted"/>
<keyword evidence="2" id="KW-1185">Reference proteome</keyword>
<name>A0ABV0PIH6_9TELE</name>
<evidence type="ECO:0000313" key="2">
    <source>
        <dbReference type="Proteomes" id="UP001476798"/>
    </source>
</evidence>
<dbReference type="Proteomes" id="UP001476798">
    <property type="component" value="Unassembled WGS sequence"/>
</dbReference>
<organism evidence="1 2">
    <name type="scientific">Goodea atripinnis</name>
    <dbReference type="NCBI Taxonomy" id="208336"/>
    <lineage>
        <taxon>Eukaryota</taxon>
        <taxon>Metazoa</taxon>
        <taxon>Chordata</taxon>
        <taxon>Craniata</taxon>
        <taxon>Vertebrata</taxon>
        <taxon>Euteleostomi</taxon>
        <taxon>Actinopterygii</taxon>
        <taxon>Neopterygii</taxon>
        <taxon>Teleostei</taxon>
        <taxon>Neoteleostei</taxon>
        <taxon>Acanthomorphata</taxon>
        <taxon>Ovalentaria</taxon>
        <taxon>Atherinomorphae</taxon>
        <taxon>Cyprinodontiformes</taxon>
        <taxon>Goodeidae</taxon>
        <taxon>Goodea</taxon>
    </lineage>
</organism>
<sequence>MLMTTLHFLLQKLVISYFNLSLALICFSSRAFLLKLCQSHFFCHVSLPFLSKPSHAPFSTLLPLSPLLILFDVHASLIFTPFRHAHTPLQSHSATEHILGYIYKSIKGHLKVK</sequence>
<gene>
    <name evidence="1" type="ORF">GOODEAATRI_030702</name>
</gene>
<protein>
    <submittedName>
        <fullName evidence="1">Uncharacterized protein</fullName>
    </submittedName>
</protein>
<comment type="caution">
    <text evidence="1">The sequence shown here is derived from an EMBL/GenBank/DDBJ whole genome shotgun (WGS) entry which is preliminary data.</text>
</comment>
<reference evidence="1 2" key="1">
    <citation type="submission" date="2021-06" db="EMBL/GenBank/DDBJ databases">
        <authorList>
            <person name="Palmer J.M."/>
        </authorList>
    </citation>
    <scope>NUCLEOTIDE SEQUENCE [LARGE SCALE GENOMIC DNA]</scope>
    <source>
        <strain evidence="1 2">GA_2019</strain>
        <tissue evidence="1">Muscle</tissue>
    </source>
</reference>